<evidence type="ECO:0000256" key="6">
    <source>
        <dbReference type="ARBA" id="ARBA00022840"/>
    </source>
</evidence>
<evidence type="ECO:0000313" key="10">
    <source>
        <dbReference type="Proteomes" id="UP000260943"/>
    </source>
</evidence>
<dbReference type="AlphaFoldDB" id="A0A3E4QUB0"/>
<evidence type="ECO:0000256" key="4">
    <source>
        <dbReference type="ARBA" id="ARBA00022741"/>
    </source>
</evidence>
<dbReference type="Pfam" id="PF00069">
    <property type="entry name" value="Pkinase"/>
    <property type="match status" value="1"/>
</dbReference>
<dbReference type="PANTHER" id="PTHR43289">
    <property type="entry name" value="MITOGEN-ACTIVATED PROTEIN KINASE KINASE KINASE 20-RELATED"/>
    <property type="match status" value="1"/>
</dbReference>
<keyword evidence="7" id="KW-1133">Transmembrane helix</keyword>
<dbReference type="EC" id="2.7.11.1" evidence="1"/>
<dbReference type="Proteomes" id="UP000260943">
    <property type="component" value="Unassembled WGS sequence"/>
</dbReference>
<comment type="caution">
    <text evidence="9">The sequence shown here is derived from an EMBL/GenBank/DDBJ whole genome shotgun (WGS) entry which is preliminary data.</text>
</comment>
<reference evidence="9 10" key="1">
    <citation type="submission" date="2018-08" db="EMBL/GenBank/DDBJ databases">
        <title>A genome reference for cultivated species of the human gut microbiota.</title>
        <authorList>
            <person name="Zou Y."/>
            <person name="Xue W."/>
            <person name="Luo G."/>
        </authorList>
    </citation>
    <scope>NUCLEOTIDE SEQUENCE [LARGE SCALE GENOMIC DNA]</scope>
    <source>
        <strain evidence="9 10">TF08-14</strain>
    </source>
</reference>
<feature type="transmembrane region" description="Helical" evidence="7">
    <location>
        <begin position="407"/>
        <end position="429"/>
    </location>
</feature>
<keyword evidence="7" id="KW-0472">Membrane</keyword>
<keyword evidence="4" id="KW-0547">Nucleotide-binding</keyword>
<proteinExistence type="predicted"/>
<dbReference type="InterPro" id="IPR008271">
    <property type="entry name" value="Ser/Thr_kinase_AS"/>
</dbReference>
<dbReference type="GO" id="GO:0005524">
    <property type="term" value="F:ATP binding"/>
    <property type="evidence" value="ECO:0007669"/>
    <property type="project" value="UniProtKB-KW"/>
</dbReference>
<evidence type="ECO:0000313" key="9">
    <source>
        <dbReference type="EMBL" id="RGL10770.1"/>
    </source>
</evidence>
<keyword evidence="7" id="KW-0812">Transmembrane</keyword>
<evidence type="ECO:0000259" key="8">
    <source>
        <dbReference type="PROSITE" id="PS50011"/>
    </source>
</evidence>
<evidence type="ECO:0000256" key="1">
    <source>
        <dbReference type="ARBA" id="ARBA00012513"/>
    </source>
</evidence>
<evidence type="ECO:0000256" key="2">
    <source>
        <dbReference type="ARBA" id="ARBA00022527"/>
    </source>
</evidence>
<dbReference type="InterPro" id="IPR011009">
    <property type="entry name" value="Kinase-like_dom_sf"/>
</dbReference>
<feature type="transmembrane region" description="Helical" evidence="7">
    <location>
        <begin position="331"/>
        <end position="352"/>
    </location>
</feature>
<keyword evidence="5" id="KW-0418">Kinase</keyword>
<dbReference type="InterPro" id="IPR000719">
    <property type="entry name" value="Prot_kinase_dom"/>
</dbReference>
<dbReference type="SMART" id="SM00220">
    <property type="entry name" value="S_TKc"/>
    <property type="match status" value="1"/>
</dbReference>
<keyword evidence="2" id="KW-0723">Serine/threonine-protein kinase</keyword>
<dbReference type="PROSITE" id="PS50011">
    <property type="entry name" value="PROTEIN_KINASE_DOM"/>
    <property type="match status" value="1"/>
</dbReference>
<accession>A0A3E4QUB0</accession>
<evidence type="ECO:0000256" key="7">
    <source>
        <dbReference type="SAM" id="Phobius"/>
    </source>
</evidence>
<keyword evidence="6" id="KW-0067">ATP-binding</keyword>
<dbReference type="GO" id="GO:0004674">
    <property type="term" value="F:protein serine/threonine kinase activity"/>
    <property type="evidence" value="ECO:0007669"/>
    <property type="project" value="UniProtKB-KW"/>
</dbReference>
<dbReference type="PANTHER" id="PTHR43289:SF6">
    <property type="entry name" value="SERINE_THREONINE-PROTEIN KINASE NEKL-3"/>
    <property type="match status" value="1"/>
</dbReference>
<protein>
    <recommendedName>
        <fullName evidence="1">non-specific serine/threonine protein kinase</fullName>
        <ecNumber evidence="1">2.7.11.1</ecNumber>
    </recommendedName>
</protein>
<name>A0A3E4QUB0_9ACTN</name>
<dbReference type="RefSeq" id="WP_117679397.1">
    <property type="nucleotide sequence ID" value="NZ_QSRJ01000004.1"/>
</dbReference>
<dbReference type="EMBL" id="QSRJ01000004">
    <property type="protein sequence ID" value="RGL10770.1"/>
    <property type="molecule type" value="Genomic_DNA"/>
</dbReference>
<organism evidence="9 10">
    <name type="scientific">Collinsella tanakaei</name>
    <dbReference type="NCBI Taxonomy" id="626935"/>
    <lineage>
        <taxon>Bacteria</taxon>
        <taxon>Bacillati</taxon>
        <taxon>Actinomycetota</taxon>
        <taxon>Coriobacteriia</taxon>
        <taxon>Coriobacteriales</taxon>
        <taxon>Coriobacteriaceae</taxon>
        <taxon>Collinsella</taxon>
    </lineage>
</organism>
<dbReference type="PROSITE" id="PS00108">
    <property type="entry name" value="PROTEIN_KINASE_ST"/>
    <property type="match status" value="1"/>
</dbReference>
<gene>
    <name evidence="9" type="ORF">DXC81_04700</name>
</gene>
<evidence type="ECO:0000256" key="5">
    <source>
        <dbReference type="ARBA" id="ARBA00022777"/>
    </source>
</evidence>
<evidence type="ECO:0000256" key="3">
    <source>
        <dbReference type="ARBA" id="ARBA00022679"/>
    </source>
</evidence>
<sequence>MDTDELTDQLESMLASREAGLDYRVERVLKDGSRERTQVVYLLGAGGGEYGPFVHKVIAADRGLGTVYRTLHDAWLSGRRFAHLPEILNVSSQGDELDVLMEYVEGPTLETYLTAAGFDRGVVLQAFEDVCRACIELHASFAPPIIHRDLKPSNIIMAQSRFSSQPTAVLIDFGIARQWREGESSDTVHFGTREFAPPEQYGFSQTTVRSDVYALGMLLAYCLIGSTVPREQLVSSLTGAHASAGLIRVVERACAFDPADRYDSAQALLNAFSAAVGAGDLPSSRQRGDASSGKAAKDSLFMAPSSTLTPQVPQAPRTVRARFIDNPIVRIPWNITVLFVAVVCVQATLELVAHPTESMRDASIPALVVIAYFMVLPIFLFGCWLLYNKSWLRKRFAFVDWAISIGLPRLIARFVALEAAALVAALLLWSV</sequence>
<dbReference type="Gene3D" id="1.10.510.10">
    <property type="entry name" value="Transferase(Phosphotransferase) domain 1"/>
    <property type="match status" value="1"/>
</dbReference>
<feature type="domain" description="Protein kinase" evidence="8">
    <location>
        <begin position="23"/>
        <end position="273"/>
    </location>
</feature>
<dbReference type="SUPFAM" id="SSF56112">
    <property type="entry name" value="Protein kinase-like (PK-like)"/>
    <property type="match status" value="1"/>
</dbReference>
<feature type="transmembrane region" description="Helical" evidence="7">
    <location>
        <begin position="364"/>
        <end position="387"/>
    </location>
</feature>
<keyword evidence="3" id="KW-0808">Transferase</keyword>